<reference evidence="5" key="2">
    <citation type="submission" date="2020-04" db="EMBL/GenBank/DDBJ databases">
        <authorList>
            <consortium name="NCBI Genome Project"/>
        </authorList>
    </citation>
    <scope>NUCLEOTIDE SEQUENCE</scope>
    <source>
        <strain evidence="5">CBS 304.34</strain>
    </source>
</reference>
<keyword evidence="1" id="KW-0175">Coiled coil</keyword>
<evidence type="ECO:0000313" key="5">
    <source>
        <dbReference type="RefSeq" id="XP_033582087.1"/>
    </source>
</evidence>
<dbReference type="RefSeq" id="XP_033582087.1">
    <property type="nucleotide sequence ID" value="XM_033713144.1"/>
</dbReference>
<protein>
    <submittedName>
        <fullName evidence="3 5">Uncharacterized protein</fullName>
    </submittedName>
</protein>
<evidence type="ECO:0000256" key="2">
    <source>
        <dbReference type="SAM" id="MobiDB-lite"/>
    </source>
</evidence>
<proteinExistence type="predicted"/>
<accession>A0A6A6Z374</accession>
<reference evidence="5" key="3">
    <citation type="submission" date="2025-04" db="UniProtKB">
        <authorList>
            <consortium name="RefSeq"/>
        </authorList>
    </citation>
    <scope>IDENTIFICATION</scope>
    <source>
        <strain evidence="5">CBS 304.34</strain>
    </source>
</reference>
<evidence type="ECO:0000313" key="4">
    <source>
        <dbReference type="Proteomes" id="UP000504636"/>
    </source>
</evidence>
<sequence>MATKRKTKSPKSGNEPKKRRESAQSTRTTRAAAKAELEPQADPTSDSEAELGQHVENSANRASNNETAEASATQAAPQVEQHVLEDNRTSATETAEASAIQATSHIEQLRSQVADYERQVKAAYSTSRLARPKIDWQGHLAGWAAQSAAIANSINPDLSVVNFPTVLDTELASWRAFMDMGGDITLLEHMDFMLSVLWCSRRTAQRGWPKRRTMACGRARSGM</sequence>
<organism evidence="3">
    <name type="scientific">Mytilinidion resinicola</name>
    <dbReference type="NCBI Taxonomy" id="574789"/>
    <lineage>
        <taxon>Eukaryota</taxon>
        <taxon>Fungi</taxon>
        <taxon>Dikarya</taxon>
        <taxon>Ascomycota</taxon>
        <taxon>Pezizomycotina</taxon>
        <taxon>Dothideomycetes</taxon>
        <taxon>Pleosporomycetidae</taxon>
        <taxon>Mytilinidiales</taxon>
        <taxon>Mytilinidiaceae</taxon>
        <taxon>Mytilinidion</taxon>
    </lineage>
</organism>
<evidence type="ECO:0000313" key="3">
    <source>
        <dbReference type="EMBL" id="KAF2815123.1"/>
    </source>
</evidence>
<dbReference type="EMBL" id="MU003694">
    <property type="protein sequence ID" value="KAF2815123.1"/>
    <property type="molecule type" value="Genomic_DNA"/>
</dbReference>
<feature type="region of interest" description="Disordered" evidence="2">
    <location>
        <begin position="1"/>
        <end position="78"/>
    </location>
</feature>
<name>A0A6A6Z374_9PEZI</name>
<feature type="compositionally biased region" description="Low complexity" evidence="2">
    <location>
        <begin position="23"/>
        <end position="34"/>
    </location>
</feature>
<reference evidence="3 5" key="1">
    <citation type="journal article" date="2020" name="Stud. Mycol.">
        <title>101 Dothideomycetes genomes: a test case for predicting lifestyles and emergence of pathogens.</title>
        <authorList>
            <person name="Haridas S."/>
            <person name="Albert R."/>
            <person name="Binder M."/>
            <person name="Bloem J."/>
            <person name="Labutti K."/>
            <person name="Salamov A."/>
            <person name="Andreopoulos B."/>
            <person name="Baker S."/>
            <person name="Barry K."/>
            <person name="Bills G."/>
            <person name="Bluhm B."/>
            <person name="Cannon C."/>
            <person name="Castanera R."/>
            <person name="Culley D."/>
            <person name="Daum C."/>
            <person name="Ezra D."/>
            <person name="Gonzalez J."/>
            <person name="Henrissat B."/>
            <person name="Kuo A."/>
            <person name="Liang C."/>
            <person name="Lipzen A."/>
            <person name="Lutzoni F."/>
            <person name="Magnuson J."/>
            <person name="Mondo S."/>
            <person name="Nolan M."/>
            <person name="Ohm R."/>
            <person name="Pangilinan J."/>
            <person name="Park H.-J."/>
            <person name="Ramirez L."/>
            <person name="Alfaro M."/>
            <person name="Sun H."/>
            <person name="Tritt A."/>
            <person name="Yoshinaga Y."/>
            <person name="Zwiers L.-H."/>
            <person name="Turgeon B."/>
            <person name="Goodwin S."/>
            <person name="Spatafora J."/>
            <person name="Crous P."/>
            <person name="Grigoriev I."/>
        </authorList>
    </citation>
    <scope>NUCLEOTIDE SEQUENCE</scope>
    <source>
        <strain evidence="3 5">CBS 304.34</strain>
    </source>
</reference>
<keyword evidence="4" id="KW-1185">Reference proteome</keyword>
<feature type="compositionally biased region" description="Polar residues" evidence="2">
    <location>
        <begin position="55"/>
        <end position="76"/>
    </location>
</feature>
<dbReference type="Proteomes" id="UP000504636">
    <property type="component" value="Unplaced"/>
</dbReference>
<dbReference type="AlphaFoldDB" id="A0A6A6Z374"/>
<gene>
    <name evidence="3 5" type="ORF">BDZ99DRAFT_190847</name>
</gene>
<evidence type="ECO:0000256" key="1">
    <source>
        <dbReference type="SAM" id="Coils"/>
    </source>
</evidence>
<dbReference type="GeneID" id="54454037"/>
<feature type="coiled-coil region" evidence="1">
    <location>
        <begin position="99"/>
        <end position="126"/>
    </location>
</feature>